<dbReference type="AlphaFoldDB" id="A0A835D0Q5"/>
<dbReference type="FunFam" id="1.20.1250.20:FF:000108">
    <property type="entry name" value="Monosaccharide-sensing protein 2"/>
    <property type="match status" value="1"/>
</dbReference>
<feature type="transmembrane region" description="Helical" evidence="6">
    <location>
        <begin position="335"/>
        <end position="354"/>
    </location>
</feature>
<evidence type="ECO:0000256" key="5">
    <source>
        <dbReference type="ARBA" id="ARBA00023136"/>
    </source>
</evidence>
<evidence type="ECO:0000313" key="8">
    <source>
        <dbReference type="EMBL" id="KAF8369842.1"/>
    </source>
</evidence>
<dbReference type="OrthoDB" id="6339427at2759"/>
<dbReference type="PANTHER" id="PTHR48020">
    <property type="entry name" value="PROTON MYO-INOSITOL COTRANSPORTER"/>
    <property type="match status" value="1"/>
</dbReference>
<keyword evidence="9" id="KW-1185">Reference proteome</keyword>
<evidence type="ECO:0000256" key="2">
    <source>
        <dbReference type="ARBA" id="ARBA00022448"/>
    </source>
</evidence>
<name>A0A835D0Q5_TETSI</name>
<feature type="transmembrane region" description="Helical" evidence="6">
    <location>
        <begin position="458"/>
        <end position="481"/>
    </location>
</feature>
<dbReference type="PRINTS" id="PR00171">
    <property type="entry name" value="SUGRTRNSPORT"/>
</dbReference>
<feature type="transmembrane region" description="Helical" evidence="6">
    <location>
        <begin position="288"/>
        <end position="311"/>
    </location>
</feature>
<feature type="transmembrane region" description="Helical" evidence="6">
    <location>
        <begin position="393"/>
        <end position="420"/>
    </location>
</feature>
<evidence type="ECO:0000256" key="4">
    <source>
        <dbReference type="ARBA" id="ARBA00022989"/>
    </source>
</evidence>
<dbReference type="PROSITE" id="PS50850">
    <property type="entry name" value="MFS"/>
    <property type="match status" value="1"/>
</dbReference>
<dbReference type="PANTHER" id="PTHR48020:SF35">
    <property type="entry name" value="SUGAR TRANSPORTER"/>
    <property type="match status" value="1"/>
</dbReference>
<evidence type="ECO:0000256" key="6">
    <source>
        <dbReference type="SAM" id="Phobius"/>
    </source>
</evidence>
<dbReference type="InterPro" id="IPR003663">
    <property type="entry name" value="Sugar/inositol_transpt"/>
</dbReference>
<gene>
    <name evidence="8" type="ORF">HHK36_032135</name>
</gene>
<dbReference type="InterPro" id="IPR020846">
    <property type="entry name" value="MFS_dom"/>
</dbReference>
<dbReference type="InterPro" id="IPR005828">
    <property type="entry name" value="MFS_sugar_transport-like"/>
</dbReference>
<comment type="subcellular location">
    <subcellularLocation>
        <location evidence="1">Membrane</location>
        <topology evidence="1">Multi-pass membrane protein</topology>
    </subcellularLocation>
</comment>
<organism evidence="8 9">
    <name type="scientific">Tetracentron sinense</name>
    <name type="common">Spur-leaf</name>
    <dbReference type="NCBI Taxonomy" id="13715"/>
    <lineage>
        <taxon>Eukaryota</taxon>
        <taxon>Viridiplantae</taxon>
        <taxon>Streptophyta</taxon>
        <taxon>Embryophyta</taxon>
        <taxon>Tracheophyta</taxon>
        <taxon>Spermatophyta</taxon>
        <taxon>Magnoliopsida</taxon>
        <taxon>Trochodendrales</taxon>
        <taxon>Trochodendraceae</taxon>
        <taxon>Tetracentron</taxon>
    </lineage>
</organism>
<protein>
    <recommendedName>
        <fullName evidence="7">Major facilitator superfamily (MFS) profile domain-containing protein</fullName>
    </recommendedName>
</protein>
<evidence type="ECO:0000256" key="3">
    <source>
        <dbReference type="ARBA" id="ARBA00022692"/>
    </source>
</evidence>
<dbReference type="SUPFAM" id="SSF103473">
    <property type="entry name" value="MFS general substrate transporter"/>
    <property type="match status" value="1"/>
</dbReference>
<dbReference type="Pfam" id="PF00083">
    <property type="entry name" value="Sugar_tr"/>
    <property type="match status" value="1"/>
</dbReference>
<keyword evidence="5 6" id="KW-0472">Membrane</keyword>
<dbReference type="GO" id="GO:0022857">
    <property type="term" value="F:transmembrane transporter activity"/>
    <property type="evidence" value="ECO:0007669"/>
    <property type="project" value="InterPro"/>
</dbReference>
<feature type="transmembrane region" description="Helical" evidence="6">
    <location>
        <begin position="12"/>
        <end position="29"/>
    </location>
</feature>
<keyword evidence="2" id="KW-0813">Transport</keyword>
<keyword evidence="4 6" id="KW-1133">Transmembrane helix</keyword>
<proteinExistence type="predicted"/>
<accession>A0A835D0Q5</accession>
<dbReference type="EMBL" id="JABCRI010000461">
    <property type="protein sequence ID" value="KAF8369842.1"/>
    <property type="molecule type" value="Genomic_DNA"/>
</dbReference>
<dbReference type="GO" id="GO:0016020">
    <property type="term" value="C:membrane"/>
    <property type="evidence" value="ECO:0007669"/>
    <property type="project" value="UniProtKB-SubCell"/>
</dbReference>
<evidence type="ECO:0000259" key="7">
    <source>
        <dbReference type="PROSITE" id="PS50850"/>
    </source>
</evidence>
<sequence length="511" mass="56126">MFAVRSYCSWVGAGNTLVLALSLALIGIFKSKKPKLEDYRHLGWNREWWGKRGESEAGGRDGSEAVTMSRGWKINALHCFGMSLRDSPRWRSAMPRLKTGWQRLRDGEDLSSFSEGKIDLICLRILECNVDDHRVDVYEPCLSPLRWLCWLKALELGVENVLESKLIGQQCINDDQEKTDEERSNQVIDLKRASPGLPTCTGQSTLALCPTMEAWRSECAPYGPTCHPLCSVHGTLPETGRMRSMLFPNCSMFSVAEHMVKNETVGMSRELQRDGGFSKGKLLGKRSVVWVIGGVGSLMAMFSGINGVLYYTPQILEQAGVGVLLSNMGISSDSASLLISAVTTLLMLPCIAISMRFIDISGRRRLLLTTIPVLIVSLIILVLGNVVNLGSVAHAAISTISVVVYFCFFVMGFGPIPNILCSEIFPTRVRGLCIAICALTFWICDIIVTYTLPLMLNLIGLAGVFGIYAVVCFISLVFVFLKVPETKGMPLEVISEFFAVGAKQAAAAKND</sequence>
<reference evidence="8 9" key="1">
    <citation type="submission" date="2020-04" db="EMBL/GenBank/DDBJ databases">
        <title>Plant Genome Project.</title>
        <authorList>
            <person name="Zhang R.-G."/>
        </authorList>
    </citation>
    <scope>NUCLEOTIDE SEQUENCE [LARGE SCALE GENOMIC DNA]</scope>
    <source>
        <strain evidence="8">YNK0</strain>
        <tissue evidence="8">Leaf</tissue>
    </source>
</reference>
<evidence type="ECO:0000313" key="9">
    <source>
        <dbReference type="Proteomes" id="UP000655225"/>
    </source>
</evidence>
<dbReference type="Gene3D" id="1.20.1250.20">
    <property type="entry name" value="MFS general substrate transporter like domains"/>
    <property type="match status" value="1"/>
</dbReference>
<feature type="transmembrane region" description="Helical" evidence="6">
    <location>
        <begin position="366"/>
        <end position="387"/>
    </location>
</feature>
<dbReference type="InterPro" id="IPR050814">
    <property type="entry name" value="Myo-inositol_Transporter"/>
</dbReference>
<feature type="domain" description="Major facilitator superfamily (MFS) profile" evidence="7">
    <location>
        <begin position="292"/>
        <end position="511"/>
    </location>
</feature>
<keyword evidence="3 6" id="KW-0812">Transmembrane</keyword>
<dbReference type="Proteomes" id="UP000655225">
    <property type="component" value="Unassembled WGS sequence"/>
</dbReference>
<comment type="caution">
    <text evidence="8">The sequence shown here is derived from an EMBL/GenBank/DDBJ whole genome shotgun (WGS) entry which is preliminary data.</text>
</comment>
<evidence type="ECO:0000256" key="1">
    <source>
        <dbReference type="ARBA" id="ARBA00004141"/>
    </source>
</evidence>
<dbReference type="InterPro" id="IPR036259">
    <property type="entry name" value="MFS_trans_sf"/>
</dbReference>
<feature type="transmembrane region" description="Helical" evidence="6">
    <location>
        <begin position="432"/>
        <end position="452"/>
    </location>
</feature>